<dbReference type="AlphaFoldDB" id="A0A6A7K7V1"/>
<reference evidence="1 2" key="1">
    <citation type="submission" date="2019-10" db="EMBL/GenBank/DDBJ databases">
        <title>Alkalibaculum tamaniensis sp.nov., a new alkaliphilic acetogen, isolated on methoxylated aromatics from a mud volcano.</title>
        <authorList>
            <person name="Khomyakova M.A."/>
            <person name="Merkel A.Y."/>
            <person name="Bonch-Osmolovskaya E.A."/>
            <person name="Slobodkin A.I."/>
        </authorList>
    </citation>
    <scope>NUCLEOTIDE SEQUENCE [LARGE SCALE GENOMIC DNA]</scope>
    <source>
        <strain evidence="1 2">M08DMB</strain>
    </source>
</reference>
<gene>
    <name evidence="1" type="ORF">GC105_06490</name>
</gene>
<keyword evidence="2" id="KW-1185">Reference proteome</keyword>
<dbReference type="Pfam" id="PF14205">
    <property type="entry name" value="Cys_rich_KTR"/>
    <property type="match status" value="1"/>
</dbReference>
<comment type="caution">
    <text evidence="1">The sequence shown here is derived from an EMBL/GenBank/DDBJ whole genome shotgun (WGS) entry which is preliminary data.</text>
</comment>
<sequence>MIVINKKNNERDGRVCKYDWILCPVCGNKTRVKIRGDTVLENFPLFCPKCKQETIITVKQLNIAVMKEPDAKTQSR</sequence>
<proteinExistence type="predicted"/>
<accession>A0A6A7K7V1</accession>
<protein>
    <submittedName>
        <fullName evidence="1">Conjugal transfer protein</fullName>
    </submittedName>
</protein>
<dbReference type="RefSeq" id="WP_152802930.1">
    <property type="nucleotide sequence ID" value="NZ_WHNX01000008.1"/>
</dbReference>
<evidence type="ECO:0000313" key="2">
    <source>
        <dbReference type="Proteomes" id="UP000440004"/>
    </source>
</evidence>
<name>A0A6A7K7V1_9FIRM</name>
<dbReference type="InterPro" id="IPR025957">
    <property type="entry name" value="Cys_rich_KTR"/>
</dbReference>
<organism evidence="1 2">
    <name type="scientific">Alkalibaculum sporogenes</name>
    <dbReference type="NCBI Taxonomy" id="2655001"/>
    <lineage>
        <taxon>Bacteria</taxon>
        <taxon>Bacillati</taxon>
        <taxon>Bacillota</taxon>
        <taxon>Clostridia</taxon>
        <taxon>Eubacteriales</taxon>
        <taxon>Eubacteriaceae</taxon>
        <taxon>Alkalibaculum</taxon>
    </lineage>
</organism>
<dbReference type="Proteomes" id="UP000440004">
    <property type="component" value="Unassembled WGS sequence"/>
</dbReference>
<dbReference type="EMBL" id="WHNX01000008">
    <property type="protein sequence ID" value="MPW25432.1"/>
    <property type="molecule type" value="Genomic_DNA"/>
</dbReference>
<evidence type="ECO:0000313" key="1">
    <source>
        <dbReference type="EMBL" id="MPW25432.1"/>
    </source>
</evidence>